<sequence length="376" mass="40933">MDELLKNHMFATHAIAAAGSVTVGCALTHPLDTLKTLIQVGTVPNKKLVATQILDRVRYLSGNTGLYSGFAWSTFGRISGVGARFAIFELLTAFYKDGREDNYVYVPEALLAGIAAGALEGFVSTPFELLKLRAQVTSASCLPKFASEIKQAPSSPIIAKLLRGYTPDKKAWDLTVGLLSSLSSKHPDMVAALKEYPWMMTGSGKPPSVHEVRKPLDVISLEGWRALWRGLRSGIARDCVFSGIFFSSWQFLHIGMLNKMAMEMDHPPRFIEGVGPVSPWAASVSAGVSGAIAAAASHCFDTAKSRSQCIVLPKYVSMERKLLKWKQPGSRIERLSGIHPSDRNLLFRGIGLRMARSGFASFAIVGSYFLAVDHLI</sequence>
<comment type="caution">
    <text evidence="10">The sequence shown here is derived from an EMBL/GenBank/DDBJ whole genome shotgun (WGS) entry which is preliminary data.</text>
</comment>
<evidence type="ECO:0000256" key="9">
    <source>
        <dbReference type="RuleBase" id="RU000488"/>
    </source>
</evidence>
<dbReference type="PANTHER" id="PTHR45667">
    <property type="entry name" value="S-ADENOSYLMETHIONINE MITOCHONDRIAL CARRIER PROTEIN"/>
    <property type="match status" value="1"/>
</dbReference>
<reference evidence="10 11" key="1">
    <citation type="submission" date="2020-06" db="EMBL/GenBank/DDBJ databases">
        <title>Transcriptomic and genomic resources for Thalictrum thalictroides and T. hernandezii: Facilitating candidate gene discovery in an emerging model plant lineage.</title>
        <authorList>
            <person name="Arias T."/>
            <person name="Riano-Pachon D.M."/>
            <person name="Di Stilio V.S."/>
        </authorList>
    </citation>
    <scope>NUCLEOTIDE SEQUENCE [LARGE SCALE GENOMIC DNA]</scope>
    <source>
        <strain evidence="11">cv. WT478/WT964</strain>
        <tissue evidence="10">Leaves</tissue>
    </source>
</reference>
<comment type="similarity">
    <text evidence="2 9">Belongs to the mitochondrial carrier (TC 2.A.29) family.</text>
</comment>
<dbReference type="SUPFAM" id="SSF103506">
    <property type="entry name" value="Mitochondrial carrier"/>
    <property type="match status" value="1"/>
</dbReference>
<keyword evidence="7 8" id="KW-0472">Membrane</keyword>
<dbReference type="GO" id="GO:0016020">
    <property type="term" value="C:membrane"/>
    <property type="evidence" value="ECO:0007669"/>
    <property type="project" value="UniProtKB-SubCell"/>
</dbReference>
<evidence type="ECO:0000256" key="2">
    <source>
        <dbReference type="ARBA" id="ARBA00006375"/>
    </source>
</evidence>
<evidence type="ECO:0000256" key="1">
    <source>
        <dbReference type="ARBA" id="ARBA00004141"/>
    </source>
</evidence>
<dbReference type="PROSITE" id="PS51257">
    <property type="entry name" value="PROKAR_LIPOPROTEIN"/>
    <property type="match status" value="1"/>
</dbReference>
<accession>A0A7J6XE35</accession>
<dbReference type="EMBL" id="JABWDY010001715">
    <property type="protein sequence ID" value="KAF5207208.1"/>
    <property type="molecule type" value="Genomic_DNA"/>
</dbReference>
<comment type="subcellular location">
    <subcellularLocation>
        <location evidence="1">Membrane</location>
        <topology evidence="1">Multi-pass membrane protein</topology>
    </subcellularLocation>
</comment>
<dbReference type="AlphaFoldDB" id="A0A7J6XE35"/>
<name>A0A7J6XE35_THATH</name>
<evidence type="ECO:0000256" key="5">
    <source>
        <dbReference type="ARBA" id="ARBA00022737"/>
    </source>
</evidence>
<dbReference type="Pfam" id="PF00153">
    <property type="entry name" value="Mito_carr"/>
    <property type="match status" value="2"/>
</dbReference>
<dbReference type="PROSITE" id="PS50920">
    <property type="entry name" value="SOLCAR"/>
    <property type="match status" value="1"/>
</dbReference>
<evidence type="ECO:0000256" key="8">
    <source>
        <dbReference type="PROSITE-ProRule" id="PRU00282"/>
    </source>
</evidence>
<evidence type="ECO:0000313" key="10">
    <source>
        <dbReference type="EMBL" id="KAF5207208.1"/>
    </source>
</evidence>
<keyword evidence="5" id="KW-0677">Repeat</keyword>
<evidence type="ECO:0000256" key="6">
    <source>
        <dbReference type="ARBA" id="ARBA00022989"/>
    </source>
</evidence>
<organism evidence="10 11">
    <name type="scientific">Thalictrum thalictroides</name>
    <name type="common">Rue-anemone</name>
    <name type="synonym">Anemone thalictroides</name>
    <dbReference type="NCBI Taxonomy" id="46969"/>
    <lineage>
        <taxon>Eukaryota</taxon>
        <taxon>Viridiplantae</taxon>
        <taxon>Streptophyta</taxon>
        <taxon>Embryophyta</taxon>
        <taxon>Tracheophyta</taxon>
        <taxon>Spermatophyta</taxon>
        <taxon>Magnoliopsida</taxon>
        <taxon>Ranunculales</taxon>
        <taxon>Ranunculaceae</taxon>
        <taxon>Thalictroideae</taxon>
        <taxon>Thalictrum</taxon>
    </lineage>
</organism>
<dbReference type="InterPro" id="IPR023395">
    <property type="entry name" value="MCP_dom_sf"/>
</dbReference>
<protein>
    <submittedName>
        <fullName evidence="10">Mitochondrial substrate carrier family protein</fullName>
    </submittedName>
</protein>
<keyword evidence="3 9" id="KW-0813">Transport</keyword>
<evidence type="ECO:0000256" key="3">
    <source>
        <dbReference type="ARBA" id="ARBA00022448"/>
    </source>
</evidence>
<proteinExistence type="inferred from homology"/>
<dbReference type="Proteomes" id="UP000554482">
    <property type="component" value="Unassembled WGS sequence"/>
</dbReference>
<keyword evidence="11" id="KW-1185">Reference proteome</keyword>
<keyword evidence="4 8" id="KW-0812">Transmembrane</keyword>
<keyword evidence="6" id="KW-1133">Transmembrane helix</keyword>
<dbReference type="OrthoDB" id="44467at2759"/>
<evidence type="ECO:0000313" key="11">
    <source>
        <dbReference type="Proteomes" id="UP000554482"/>
    </source>
</evidence>
<dbReference type="InterPro" id="IPR018108">
    <property type="entry name" value="MCP_transmembrane"/>
</dbReference>
<evidence type="ECO:0000256" key="7">
    <source>
        <dbReference type="ARBA" id="ARBA00023136"/>
    </source>
</evidence>
<dbReference type="Gene3D" id="1.50.40.10">
    <property type="entry name" value="Mitochondrial carrier domain"/>
    <property type="match status" value="1"/>
</dbReference>
<evidence type="ECO:0000256" key="4">
    <source>
        <dbReference type="ARBA" id="ARBA00022692"/>
    </source>
</evidence>
<feature type="repeat" description="Solcar" evidence="8">
    <location>
        <begin position="8"/>
        <end position="94"/>
    </location>
</feature>
<gene>
    <name evidence="10" type="ORF">FRX31_003209</name>
</gene>